<keyword evidence="1" id="KW-0547">Nucleotide-binding</keyword>
<reference evidence="6 7" key="1">
    <citation type="submission" date="2020-08" db="EMBL/GenBank/DDBJ databases">
        <title>Genomic Encyclopedia of Type Strains, Phase IV (KMG-V): Genome sequencing to study the core and pangenomes of soil and plant-associated prokaryotes.</title>
        <authorList>
            <person name="Whitman W."/>
        </authorList>
    </citation>
    <scope>NUCLEOTIDE SEQUENCE [LARGE SCALE GENOMIC DNA]</scope>
    <source>
        <strain evidence="6 7">M2T3</strain>
    </source>
</reference>
<accession>A0A7X0J675</accession>
<dbReference type="RefSeq" id="WP_184625130.1">
    <property type="nucleotide sequence ID" value="NZ_JACHCC010000006.1"/>
</dbReference>
<feature type="transmembrane region" description="Helical" evidence="4">
    <location>
        <begin position="33"/>
        <end position="50"/>
    </location>
</feature>
<evidence type="ECO:0000259" key="5">
    <source>
        <dbReference type="SMART" id="SM00534"/>
    </source>
</evidence>
<comment type="caution">
    <text evidence="6">The sequence shown here is derived from an EMBL/GenBank/DDBJ whole genome shotgun (WGS) entry which is preliminary data.</text>
</comment>
<feature type="transmembrane region" description="Helical" evidence="4">
    <location>
        <begin position="217"/>
        <end position="236"/>
    </location>
</feature>
<gene>
    <name evidence="6" type="ORF">HDF25_002529</name>
</gene>
<dbReference type="Pfam" id="PF00488">
    <property type="entry name" value="MutS_V"/>
    <property type="match status" value="1"/>
</dbReference>
<keyword evidence="4" id="KW-1133">Transmembrane helix</keyword>
<dbReference type="AlphaFoldDB" id="A0A7X0J675"/>
<feature type="domain" description="DNA mismatch repair proteins mutS family" evidence="5">
    <location>
        <begin position="426"/>
        <end position="601"/>
    </location>
</feature>
<dbReference type="Gene3D" id="3.40.50.300">
    <property type="entry name" value="P-loop containing nucleotide triphosphate hydrolases"/>
    <property type="match status" value="1"/>
</dbReference>
<keyword evidence="2" id="KW-0067">ATP-binding</keyword>
<proteinExistence type="predicted"/>
<dbReference type="InterPro" id="IPR000432">
    <property type="entry name" value="DNA_mismatch_repair_MutS_C"/>
</dbReference>
<keyword evidence="3" id="KW-0238">DNA-binding</keyword>
<evidence type="ECO:0000256" key="1">
    <source>
        <dbReference type="ARBA" id="ARBA00022741"/>
    </source>
</evidence>
<name>A0A7X0J675_9SPHI</name>
<dbReference type="GO" id="GO:0030983">
    <property type="term" value="F:mismatched DNA binding"/>
    <property type="evidence" value="ECO:0007669"/>
    <property type="project" value="InterPro"/>
</dbReference>
<evidence type="ECO:0000256" key="3">
    <source>
        <dbReference type="ARBA" id="ARBA00023125"/>
    </source>
</evidence>
<dbReference type="GO" id="GO:0005524">
    <property type="term" value="F:ATP binding"/>
    <property type="evidence" value="ECO:0007669"/>
    <property type="project" value="UniProtKB-KW"/>
</dbReference>
<dbReference type="PANTHER" id="PTHR11361:SF99">
    <property type="entry name" value="DNA MISMATCH REPAIR PROTEIN"/>
    <property type="match status" value="1"/>
</dbReference>
<organism evidence="6 7">
    <name type="scientific">Pedobacter cryoconitis</name>
    <dbReference type="NCBI Taxonomy" id="188932"/>
    <lineage>
        <taxon>Bacteria</taxon>
        <taxon>Pseudomonadati</taxon>
        <taxon>Bacteroidota</taxon>
        <taxon>Sphingobacteriia</taxon>
        <taxon>Sphingobacteriales</taxon>
        <taxon>Sphingobacteriaceae</taxon>
        <taxon>Pedobacter</taxon>
    </lineage>
</organism>
<keyword evidence="4" id="KW-0472">Membrane</keyword>
<dbReference type="InterPro" id="IPR036187">
    <property type="entry name" value="DNA_mismatch_repair_MutS_sf"/>
</dbReference>
<dbReference type="GO" id="GO:0140664">
    <property type="term" value="F:ATP-dependent DNA damage sensor activity"/>
    <property type="evidence" value="ECO:0007669"/>
    <property type="project" value="InterPro"/>
</dbReference>
<dbReference type="Proteomes" id="UP000521017">
    <property type="component" value="Unassembled WGS sequence"/>
</dbReference>
<feature type="transmembrane region" description="Helical" evidence="4">
    <location>
        <begin position="56"/>
        <end position="75"/>
    </location>
</feature>
<evidence type="ECO:0000256" key="2">
    <source>
        <dbReference type="ARBA" id="ARBA00022840"/>
    </source>
</evidence>
<sequence>MVKSKDSILKGYQNNVTVQEAQLKEINKSLNNISLARLGLFLAEIFLVSITIYFGYYWPVGVLMCVPILAFMVLVKRQTAKEQELNYAEKLLFVYQNEVNVILNGKNKYKDGKEFEDEYHPYSSDLDLYGHASLFAFVNRSNTVNGMKLLAGSFIKPADLKTILDRQAAITELTTHIDQTFHFRAGLQNHKPEQLEIIAYKFEHQLPEQLKFTQDKLLRLYTAVVPFLTFGLILLGTLYGGLFWKGLGLLAFVNVVLNYVYSKRINVLHAGFSGSASLLNAISGTVKWTEERKWESAYIRGFLTRQDLEIPLSKRIKILSGIINSFDIRLNMLLGTIFNIFLLWDFRCAIRLDKWHAGSSDQLVRGLYTISQFEELISLATFNYNEPDLTFPVISETFHLETRELGHPLIKDDKRVVNDYSFEDLPTVDVVTGSNMAGKSTFLRTVGINMVLAYSGAPVCAAYMKVSIFEILTYMRIKDSLNDQTSTFKAELNRLKMILEGVRTLAHPLVLIDEMLRGTNSKDKYLGSKVFIQQMISKKSPALFATHDLQLSEMIHQYPDTLRNYHFDIQLAEGEMNFDYKLKEGACKTFNAALLLKEIGLSFDPDELNQVNLL</sequence>
<evidence type="ECO:0000313" key="6">
    <source>
        <dbReference type="EMBL" id="MBB6500381.1"/>
    </source>
</evidence>
<dbReference type="InterPro" id="IPR045076">
    <property type="entry name" value="MutS"/>
</dbReference>
<dbReference type="SUPFAM" id="SSF52540">
    <property type="entry name" value="P-loop containing nucleoside triphosphate hydrolases"/>
    <property type="match status" value="1"/>
</dbReference>
<dbReference type="GO" id="GO:0006298">
    <property type="term" value="P:mismatch repair"/>
    <property type="evidence" value="ECO:0007669"/>
    <property type="project" value="InterPro"/>
</dbReference>
<dbReference type="SUPFAM" id="SSF48334">
    <property type="entry name" value="DNA repair protein MutS, domain III"/>
    <property type="match status" value="1"/>
</dbReference>
<evidence type="ECO:0000313" key="7">
    <source>
        <dbReference type="Proteomes" id="UP000521017"/>
    </source>
</evidence>
<dbReference type="EMBL" id="JACHCC010000006">
    <property type="protein sequence ID" value="MBB6500381.1"/>
    <property type="molecule type" value="Genomic_DNA"/>
</dbReference>
<protein>
    <recommendedName>
        <fullName evidence="5">DNA mismatch repair proteins mutS family domain-containing protein</fullName>
    </recommendedName>
</protein>
<dbReference type="GO" id="GO:0005829">
    <property type="term" value="C:cytosol"/>
    <property type="evidence" value="ECO:0007669"/>
    <property type="project" value="TreeGrafter"/>
</dbReference>
<evidence type="ECO:0000256" key="4">
    <source>
        <dbReference type="SAM" id="Phobius"/>
    </source>
</evidence>
<keyword evidence="4" id="KW-0812">Transmembrane</keyword>
<dbReference type="SMART" id="SM00534">
    <property type="entry name" value="MUTSac"/>
    <property type="match status" value="1"/>
</dbReference>
<dbReference type="PANTHER" id="PTHR11361">
    <property type="entry name" value="DNA MISMATCH REPAIR PROTEIN MUTS FAMILY MEMBER"/>
    <property type="match status" value="1"/>
</dbReference>
<dbReference type="InterPro" id="IPR027417">
    <property type="entry name" value="P-loop_NTPase"/>
</dbReference>